<dbReference type="CDD" id="cd05233">
    <property type="entry name" value="SDR_c"/>
    <property type="match status" value="1"/>
</dbReference>
<dbReference type="PANTHER" id="PTHR42760:SF133">
    <property type="entry name" value="3-OXOACYL-[ACYL-CARRIER-PROTEIN] REDUCTASE"/>
    <property type="match status" value="1"/>
</dbReference>
<dbReference type="PRINTS" id="PR00081">
    <property type="entry name" value="GDHRDH"/>
</dbReference>
<dbReference type="EC" id="1.1.1.-" evidence="4"/>
<dbReference type="Proteomes" id="UP001589610">
    <property type="component" value="Unassembled WGS sequence"/>
</dbReference>
<comment type="similarity">
    <text evidence="1">Belongs to the short-chain dehydrogenases/reductases (SDR) family.</text>
</comment>
<dbReference type="PROSITE" id="PS00061">
    <property type="entry name" value="ADH_SHORT"/>
    <property type="match status" value="1"/>
</dbReference>
<proteinExistence type="inferred from homology"/>
<evidence type="ECO:0000256" key="2">
    <source>
        <dbReference type="ARBA" id="ARBA00023002"/>
    </source>
</evidence>
<dbReference type="RefSeq" id="WP_344750028.1">
    <property type="nucleotide sequence ID" value="NZ_BAAAWW010000215.1"/>
</dbReference>
<comment type="caution">
    <text evidence="4">The sequence shown here is derived from an EMBL/GenBank/DDBJ whole genome shotgun (WGS) entry which is preliminary data.</text>
</comment>
<accession>A0ABV5TSL1</accession>
<keyword evidence="2 4" id="KW-0560">Oxidoreductase</keyword>
<keyword evidence="5" id="KW-1185">Reference proteome</keyword>
<dbReference type="Gene3D" id="3.40.50.720">
    <property type="entry name" value="NAD(P)-binding Rossmann-like Domain"/>
    <property type="match status" value="1"/>
</dbReference>
<dbReference type="SUPFAM" id="SSF51735">
    <property type="entry name" value="NAD(P)-binding Rossmann-fold domains"/>
    <property type="match status" value="1"/>
</dbReference>
<dbReference type="EMBL" id="JBHMBS010000046">
    <property type="protein sequence ID" value="MFB9682123.1"/>
    <property type="molecule type" value="Genomic_DNA"/>
</dbReference>
<dbReference type="InterPro" id="IPR036291">
    <property type="entry name" value="NAD(P)-bd_dom_sf"/>
</dbReference>
<evidence type="ECO:0000313" key="5">
    <source>
        <dbReference type="Proteomes" id="UP001589610"/>
    </source>
</evidence>
<evidence type="ECO:0000256" key="3">
    <source>
        <dbReference type="SAM" id="MobiDB-lite"/>
    </source>
</evidence>
<dbReference type="InterPro" id="IPR002347">
    <property type="entry name" value="SDR_fam"/>
</dbReference>
<reference evidence="4 5" key="1">
    <citation type="submission" date="2024-09" db="EMBL/GenBank/DDBJ databases">
        <authorList>
            <person name="Sun Q."/>
            <person name="Mori K."/>
        </authorList>
    </citation>
    <scope>NUCLEOTIDE SEQUENCE [LARGE SCALE GENOMIC DNA]</scope>
    <source>
        <strain evidence="4 5">JCM 3028</strain>
    </source>
</reference>
<gene>
    <name evidence="4" type="ORF">ACFFRH_42190</name>
</gene>
<evidence type="ECO:0000256" key="1">
    <source>
        <dbReference type="ARBA" id="ARBA00006484"/>
    </source>
</evidence>
<protein>
    <submittedName>
        <fullName evidence="4">SDR family NAD(P)-dependent oxidoreductase</fullName>
        <ecNumber evidence="4">1.1.1.-</ecNumber>
    </submittedName>
</protein>
<dbReference type="PRINTS" id="PR00080">
    <property type="entry name" value="SDRFAMILY"/>
</dbReference>
<dbReference type="InterPro" id="IPR020904">
    <property type="entry name" value="Sc_DH/Rdtase_CS"/>
</dbReference>
<dbReference type="GO" id="GO:0016491">
    <property type="term" value="F:oxidoreductase activity"/>
    <property type="evidence" value="ECO:0007669"/>
    <property type="project" value="UniProtKB-KW"/>
</dbReference>
<organism evidence="4 5">
    <name type="scientific">Streptosporangium vulgare</name>
    <dbReference type="NCBI Taxonomy" id="46190"/>
    <lineage>
        <taxon>Bacteria</taxon>
        <taxon>Bacillati</taxon>
        <taxon>Actinomycetota</taxon>
        <taxon>Actinomycetes</taxon>
        <taxon>Streptosporangiales</taxon>
        <taxon>Streptosporangiaceae</taxon>
        <taxon>Streptosporangium</taxon>
    </lineage>
</organism>
<dbReference type="PANTHER" id="PTHR42760">
    <property type="entry name" value="SHORT-CHAIN DEHYDROGENASES/REDUCTASES FAMILY MEMBER"/>
    <property type="match status" value="1"/>
</dbReference>
<feature type="region of interest" description="Disordered" evidence="3">
    <location>
        <begin position="1"/>
        <end position="27"/>
    </location>
</feature>
<dbReference type="Pfam" id="PF13561">
    <property type="entry name" value="adh_short_C2"/>
    <property type="match status" value="1"/>
</dbReference>
<evidence type="ECO:0000313" key="4">
    <source>
        <dbReference type="EMBL" id="MFB9682123.1"/>
    </source>
</evidence>
<sequence>MRRRAAGAPGFLAGHRDRRERGSAAVRGEGENVNGSYVVTGGGRGIGRAVVERLLGDGGAVVAIELDPAALDWTAGHPAGPRLAAVVGDAADEAVAGRAADVAQELAPLAGWVNNAAVFRDASIHSATAREVLDLIALNLDGAVVGCATAVRRFLAAATPGAIVNVSSHQARQAVVGCLPYVTAKAAMEGMTRALAVEYGPRGIRVNAVAPGSVDTERYAEFLGSRGPDEAALVEREMALLHPIGRVARPEEVASAIVHLLSDDAAFITGATVPVDGGRTVLARDPEG</sequence>
<name>A0ABV5TSL1_9ACTN</name>